<sequence length="66" mass="7747">MLSNTIELNPIIHTNFDIFILAHTHFNINIVSIFIKSFYTFKHDFSLLYKDKLELHPISAKKDPNS</sequence>
<dbReference type="EMBL" id="BMCB01000001">
    <property type="protein sequence ID" value="GGA81273.1"/>
    <property type="molecule type" value="Genomic_DNA"/>
</dbReference>
<proteinExistence type="predicted"/>
<dbReference type="Proteomes" id="UP000652995">
    <property type="component" value="Unassembled WGS sequence"/>
</dbReference>
<evidence type="ECO:0000313" key="1">
    <source>
        <dbReference type="EMBL" id="GGA81273.1"/>
    </source>
</evidence>
<protein>
    <submittedName>
        <fullName evidence="1">Uncharacterized protein</fullName>
    </submittedName>
</protein>
<accession>A0ABQ1HKA8</accession>
<evidence type="ECO:0000313" key="2">
    <source>
        <dbReference type="Proteomes" id="UP000652995"/>
    </source>
</evidence>
<keyword evidence="2" id="KW-1185">Reference proteome</keyword>
<reference evidence="2" key="1">
    <citation type="journal article" date="2019" name="Int. J. Syst. Evol. Microbiol.">
        <title>The Global Catalogue of Microorganisms (GCM) 10K type strain sequencing project: providing services to taxonomists for standard genome sequencing and annotation.</title>
        <authorList>
            <consortium name="The Broad Institute Genomics Platform"/>
            <consortium name="The Broad Institute Genome Sequencing Center for Infectious Disease"/>
            <person name="Wu L."/>
            <person name="Ma J."/>
        </authorList>
    </citation>
    <scope>NUCLEOTIDE SEQUENCE [LARGE SCALE GENOMIC DNA]</scope>
    <source>
        <strain evidence="2">CCM 4175</strain>
    </source>
</reference>
<organism evidence="1 2">
    <name type="scientific">Staphylococcus muscae</name>
    <dbReference type="NCBI Taxonomy" id="1294"/>
    <lineage>
        <taxon>Bacteria</taxon>
        <taxon>Bacillati</taxon>
        <taxon>Bacillota</taxon>
        <taxon>Bacilli</taxon>
        <taxon>Bacillales</taxon>
        <taxon>Staphylococcaceae</taxon>
        <taxon>Staphylococcus</taxon>
    </lineage>
</organism>
<comment type="caution">
    <text evidence="1">The sequence shown here is derived from an EMBL/GenBank/DDBJ whole genome shotgun (WGS) entry which is preliminary data.</text>
</comment>
<gene>
    <name evidence="1" type="ORF">GCM10007183_01780</name>
</gene>
<name>A0ABQ1HKA8_9STAP</name>